<dbReference type="FunFam" id="3.30.565.10:FF:000006">
    <property type="entry name" value="Sensor histidine kinase WalK"/>
    <property type="match status" value="1"/>
</dbReference>
<dbReference type="Gene3D" id="3.30.565.10">
    <property type="entry name" value="Histidine kinase-like ATPase, C-terminal domain"/>
    <property type="match status" value="1"/>
</dbReference>
<name>A0A1H6X3S5_9DEIO</name>
<keyword evidence="6" id="KW-0472">Membrane</keyword>
<evidence type="ECO:0000259" key="8">
    <source>
        <dbReference type="PROSITE" id="PS50109"/>
    </source>
</evidence>
<keyword evidence="3" id="KW-0597">Phosphoprotein</keyword>
<dbReference type="NCBIfam" id="TIGR00229">
    <property type="entry name" value="sensory_box"/>
    <property type="match status" value="1"/>
</dbReference>
<evidence type="ECO:0000256" key="7">
    <source>
        <dbReference type="SAM" id="Coils"/>
    </source>
</evidence>
<dbReference type="SMART" id="SM00086">
    <property type="entry name" value="PAC"/>
    <property type="match status" value="2"/>
</dbReference>
<keyword evidence="4" id="KW-0808">Transferase</keyword>
<dbReference type="PRINTS" id="PR00344">
    <property type="entry name" value="BCTRLSENSOR"/>
</dbReference>
<dbReference type="GO" id="GO:0000156">
    <property type="term" value="F:phosphorelay response regulator activity"/>
    <property type="evidence" value="ECO:0007669"/>
    <property type="project" value="TreeGrafter"/>
</dbReference>
<dbReference type="InterPro" id="IPR001610">
    <property type="entry name" value="PAC"/>
</dbReference>
<dbReference type="SMART" id="SM00091">
    <property type="entry name" value="PAS"/>
    <property type="match status" value="1"/>
</dbReference>
<dbReference type="SUPFAM" id="SSF55874">
    <property type="entry name" value="ATPase domain of HSP90 chaperone/DNA topoisomerase II/histidine kinase"/>
    <property type="match status" value="1"/>
</dbReference>
<evidence type="ECO:0000259" key="10">
    <source>
        <dbReference type="PROSITE" id="PS50113"/>
    </source>
</evidence>
<accession>A0A1H6X3S5</accession>
<dbReference type="InterPro" id="IPR000014">
    <property type="entry name" value="PAS"/>
</dbReference>
<evidence type="ECO:0000256" key="2">
    <source>
        <dbReference type="ARBA" id="ARBA00012438"/>
    </source>
</evidence>
<dbReference type="InterPro" id="IPR003661">
    <property type="entry name" value="HisK_dim/P_dom"/>
</dbReference>
<dbReference type="InterPro" id="IPR035965">
    <property type="entry name" value="PAS-like_dom_sf"/>
</dbReference>
<evidence type="ECO:0000256" key="1">
    <source>
        <dbReference type="ARBA" id="ARBA00000085"/>
    </source>
</evidence>
<evidence type="ECO:0000256" key="4">
    <source>
        <dbReference type="ARBA" id="ARBA00022679"/>
    </source>
</evidence>
<reference evidence="12" key="1">
    <citation type="submission" date="2016-10" db="EMBL/GenBank/DDBJ databases">
        <authorList>
            <person name="Varghese N."/>
            <person name="Submissions S."/>
        </authorList>
    </citation>
    <scope>NUCLEOTIDE SEQUENCE [LARGE SCALE GENOMIC DNA]</scope>
    <source>
        <strain evidence="12">CGMCC 1.10218</strain>
    </source>
</reference>
<dbReference type="InterPro" id="IPR000700">
    <property type="entry name" value="PAS-assoc_C"/>
</dbReference>
<keyword evidence="7" id="KW-0175">Coiled coil</keyword>
<protein>
    <recommendedName>
        <fullName evidence="2">histidine kinase</fullName>
        <ecNumber evidence="2">2.7.13.3</ecNumber>
    </recommendedName>
</protein>
<dbReference type="PROSITE" id="PS50112">
    <property type="entry name" value="PAS"/>
    <property type="match status" value="1"/>
</dbReference>
<feature type="coiled-coil region" evidence="7">
    <location>
        <begin position="258"/>
        <end position="289"/>
    </location>
</feature>
<evidence type="ECO:0000259" key="9">
    <source>
        <dbReference type="PROSITE" id="PS50112"/>
    </source>
</evidence>
<dbReference type="InterPro" id="IPR036097">
    <property type="entry name" value="HisK_dim/P_sf"/>
</dbReference>
<comment type="catalytic activity">
    <reaction evidence="1">
        <text>ATP + protein L-histidine = ADP + protein N-phospho-L-histidine.</text>
        <dbReference type="EC" id="2.7.13.3"/>
    </reaction>
</comment>
<dbReference type="SMART" id="SM00387">
    <property type="entry name" value="HATPase_c"/>
    <property type="match status" value="1"/>
</dbReference>
<dbReference type="Pfam" id="PF02518">
    <property type="entry name" value="HATPase_c"/>
    <property type="match status" value="1"/>
</dbReference>
<dbReference type="SUPFAM" id="SSF55785">
    <property type="entry name" value="PYP-like sensor domain (PAS domain)"/>
    <property type="match status" value="2"/>
</dbReference>
<dbReference type="SUPFAM" id="SSF47384">
    <property type="entry name" value="Homodimeric domain of signal transducing histidine kinase"/>
    <property type="match status" value="1"/>
</dbReference>
<dbReference type="PROSITE" id="PS50109">
    <property type="entry name" value="HIS_KIN"/>
    <property type="match status" value="1"/>
</dbReference>
<dbReference type="AlphaFoldDB" id="A0A1H6X3S5"/>
<dbReference type="Proteomes" id="UP000199223">
    <property type="component" value="Unassembled WGS sequence"/>
</dbReference>
<organism evidence="11 12">
    <name type="scientific">Deinococcus reticulitermitis</name>
    <dbReference type="NCBI Taxonomy" id="856736"/>
    <lineage>
        <taxon>Bacteria</taxon>
        <taxon>Thermotogati</taxon>
        <taxon>Deinococcota</taxon>
        <taxon>Deinococci</taxon>
        <taxon>Deinococcales</taxon>
        <taxon>Deinococcaceae</taxon>
        <taxon>Deinococcus</taxon>
    </lineage>
</organism>
<dbReference type="RefSeq" id="WP_092264037.1">
    <property type="nucleotide sequence ID" value="NZ_FNZA01000005.1"/>
</dbReference>
<dbReference type="PANTHER" id="PTHR42878:SF15">
    <property type="entry name" value="BACTERIOPHYTOCHROME"/>
    <property type="match status" value="1"/>
</dbReference>
<dbReference type="EC" id="2.7.13.3" evidence="2"/>
<dbReference type="GO" id="GO:0016020">
    <property type="term" value="C:membrane"/>
    <property type="evidence" value="ECO:0007669"/>
    <property type="project" value="UniProtKB-SubCell"/>
</dbReference>
<proteinExistence type="predicted"/>
<dbReference type="CDD" id="cd00130">
    <property type="entry name" value="PAS"/>
    <property type="match status" value="1"/>
</dbReference>
<evidence type="ECO:0000313" key="12">
    <source>
        <dbReference type="Proteomes" id="UP000199223"/>
    </source>
</evidence>
<dbReference type="InterPro" id="IPR036890">
    <property type="entry name" value="HATPase_C_sf"/>
</dbReference>
<evidence type="ECO:0000313" key="11">
    <source>
        <dbReference type="EMBL" id="SEJ22706.1"/>
    </source>
</evidence>
<dbReference type="GO" id="GO:0007234">
    <property type="term" value="P:osmosensory signaling via phosphorelay pathway"/>
    <property type="evidence" value="ECO:0007669"/>
    <property type="project" value="TreeGrafter"/>
</dbReference>
<dbReference type="PANTHER" id="PTHR42878">
    <property type="entry name" value="TWO-COMPONENT HISTIDINE KINASE"/>
    <property type="match status" value="1"/>
</dbReference>
<dbReference type="InterPro" id="IPR004358">
    <property type="entry name" value="Sig_transdc_His_kin-like_C"/>
</dbReference>
<keyword evidence="12" id="KW-1185">Reference proteome</keyword>
<dbReference type="GO" id="GO:0000155">
    <property type="term" value="F:phosphorelay sensor kinase activity"/>
    <property type="evidence" value="ECO:0007669"/>
    <property type="project" value="InterPro"/>
</dbReference>
<dbReference type="PROSITE" id="PS50113">
    <property type="entry name" value="PAC"/>
    <property type="match status" value="1"/>
</dbReference>
<dbReference type="CDD" id="cd00082">
    <property type="entry name" value="HisKA"/>
    <property type="match status" value="1"/>
</dbReference>
<dbReference type="Pfam" id="PF13426">
    <property type="entry name" value="PAS_9"/>
    <property type="match status" value="1"/>
</dbReference>
<sequence length="515" mass="56766">MLGGWSGPDGFFQASIDALSAHVAVVAASGLIVAVNRAWLQFCEDNGGSGSDCGVGANYLAVCGDAPADLEGAPAMTRGLLAVLRGERGEFTVTYPCHAPHEQRWFRARITPVRLKEQITHAVVAHENITERELSLLALRESEARFQILTDLTPVGIVMGDMTGALEYVNQAYLRLIGHTREEFGAGLVNWLALTPPEWRRSDEAAAREVERSGLSAPYEKEYLLRDGRRVPVLLGLARYRSGERERLCGYVLDLTERKRAEEDLRELNTRLEALVEERTDELMDLNVELRSYADAVSRDLRPPVTRILGFTKLLHTRLKDRLDAPEERSFTHLRAESERVSGLLGDLHAFAGASRPQWAAASVPLGLLVTQVRSDLEPVSRGRRVEWRVGDLPTVTGDALRLRHALTQLLHNALKFTREEDTAVIEVSARRQDGEAVLWVRDNGVGFAQEDADKLFRVFSRLHGSAYEGAGVGLANVRRIAQAHGGRVWAESSPGGGATFFLALPHTPLQDPGA</sequence>
<dbReference type="STRING" id="856736.SAMN04488058_10542"/>
<evidence type="ECO:0000256" key="5">
    <source>
        <dbReference type="ARBA" id="ARBA00022777"/>
    </source>
</evidence>
<evidence type="ECO:0000256" key="6">
    <source>
        <dbReference type="ARBA" id="ARBA00023136"/>
    </source>
</evidence>
<evidence type="ECO:0000256" key="3">
    <source>
        <dbReference type="ARBA" id="ARBA00022553"/>
    </source>
</evidence>
<dbReference type="InterPro" id="IPR003594">
    <property type="entry name" value="HATPase_dom"/>
</dbReference>
<feature type="domain" description="PAS" evidence="9">
    <location>
        <begin position="142"/>
        <end position="184"/>
    </location>
</feature>
<dbReference type="InterPro" id="IPR050351">
    <property type="entry name" value="BphY/WalK/GraS-like"/>
</dbReference>
<dbReference type="EMBL" id="FNZA01000005">
    <property type="protein sequence ID" value="SEJ22706.1"/>
    <property type="molecule type" value="Genomic_DNA"/>
</dbReference>
<feature type="domain" description="PAC" evidence="10">
    <location>
        <begin position="217"/>
        <end position="267"/>
    </location>
</feature>
<gene>
    <name evidence="11" type="ORF">SAMN04488058_10542</name>
</gene>
<dbReference type="OrthoDB" id="9808408at2"/>
<dbReference type="Gene3D" id="3.30.450.20">
    <property type="entry name" value="PAS domain"/>
    <property type="match status" value="2"/>
</dbReference>
<dbReference type="GO" id="GO:0030295">
    <property type="term" value="F:protein kinase activator activity"/>
    <property type="evidence" value="ECO:0007669"/>
    <property type="project" value="TreeGrafter"/>
</dbReference>
<feature type="domain" description="Histidine kinase" evidence="8">
    <location>
        <begin position="296"/>
        <end position="509"/>
    </location>
</feature>
<dbReference type="InterPro" id="IPR005467">
    <property type="entry name" value="His_kinase_dom"/>
</dbReference>
<dbReference type="Gene3D" id="1.10.287.130">
    <property type="match status" value="1"/>
</dbReference>
<keyword evidence="5" id="KW-0418">Kinase</keyword>